<organism evidence="4">
    <name type="scientific">Rhodococcus erythropolis</name>
    <name type="common">Arthrobacter picolinophilus</name>
    <dbReference type="NCBI Taxonomy" id="1833"/>
    <lineage>
        <taxon>Bacteria</taxon>
        <taxon>Bacillati</taxon>
        <taxon>Actinomycetota</taxon>
        <taxon>Actinomycetes</taxon>
        <taxon>Mycobacteriales</taxon>
        <taxon>Nocardiaceae</taxon>
        <taxon>Rhodococcus</taxon>
        <taxon>Rhodococcus erythropolis group</taxon>
    </lineage>
</organism>
<gene>
    <name evidence="4" type="primary">Rep</name>
</gene>
<proteinExistence type="inferred from homology"/>
<name>Q68BI8_RHOER</name>
<dbReference type="EMBL" id="AB127588">
    <property type="protein sequence ID" value="BAD42592.1"/>
    <property type="molecule type" value="Genomic_DNA"/>
</dbReference>
<keyword evidence="2" id="KW-0235">DNA replication</keyword>
<dbReference type="GO" id="GO:0003677">
    <property type="term" value="F:DNA binding"/>
    <property type="evidence" value="ECO:0007669"/>
    <property type="project" value="InterPro"/>
</dbReference>
<evidence type="ECO:0000256" key="3">
    <source>
        <dbReference type="SAM" id="MobiDB-lite"/>
    </source>
</evidence>
<keyword evidence="4" id="KW-0614">Plasmid</keyword>
<dbReference type="InterPro" id="IPR000989">
    <property type="entry name" value="Rep"/>
</dbReference>
<dbReference type="GO" id="GO:0006260">
    <property type="term" value="P:DNA replication"/>
    <property type="evidence" value="ECO:0007669"/>
    <property type="project" value="UniProtKB-KW"/>
</dbReference>
<evidence type="ECO:0000256" key="2">
    <source>
        <dbReference type="ARBA" id="ARBA00022705"/>
    </source>
</evidence>
<feature type="compositionally biased region" description="Basic and acidic residues" evidence="3">
    <location>
        <begin position="9"/>
        <end position="24"/>
    </location>
</feature>
<geneLocation type="plasmid" evidence="4">
    <name>pRE8424</name>
</geneLocation>
<dbReference type="AlphaFoldDB" id="Q68BI8"/>
<evidence type="ECO:0000256" key="1">
    <source>
        <dbReference type="ARBA" id="ARBA00008909"/>
    </source>
</evidence>
<dbReference type="Pfam" id="PF01446">
    <property type="entry name" value="Rep_1"/>
    <property type="match status" value="1"/>
</dbReference>
<accession>Q68BI8</accession>
<dbReference type="RefSeq" id="WP_011197459.1">
    <property type="nucleotide sequence ID" value="NC_006258.1"/>
</dbReference>
<reference evidence="4" key="1">
    <citation type="journal article" date="2004" name="Appl. Environ. Microbiol.">
        <title>Isolation and characterization of a rolling-circle-type plasmid from Rhodococcus erythropolis and application of the plasmid to multiple-recombinant-protein expression.</title>
        <authorList>
            <person name="Nakashima N."/>
            <person name="Tamura T."/>
        </authorList>
    </citation>
    <scope>NUCLEOTIDE SEQUENCE</scope>
    <source>
        <strain evidence="4">DSM 8424</strain>
        <plasmid evidence="4">pRE8424</plasmid>
    </source>
</reference>
<comment type="similarity">
    <text evidence="1">Belongs to the Gram-positive plasmids replication protein type 1 family.</text>
</comment>
<sequence length="379" mass="41028">MTSVSAEHLSGKDRPPVLVSSDKRGIRHELRPKLQQITTSETFNACGRPISGVNGVTIVNGPKGSGFGGLRSCGKGWICPCCAGKVGAHRADEISQVVAHQLGTGSVAMVTMTMRHTAGQRLHDLWTGLSAAWKAATNGRRWRTEREMYGCDGYVRAVEITHGKNGWHVHVHALLMFSGDVSENILESFSDAMFDRWTSKLVSLGFAAPLRNSGGLDVRKIGGEADQVLAAYLTKIASGVGMEVGSGDGKSGRHGNRAPWEIAVDAVGGDPQALELWREFEFGSMGRRAIAWSRGLRARAGLGVELTDAQIVEQEESAPVMVAIIPARSWMMIRNCAPYVFGEILGLVEAGATWENLRDHLHYRLPAADVRPPIISIRK</sequence>
<protein>
    <submittedName>
        <fullName evidence="4">Replicase</fullName>
    </submittedName>
</protein>
<evidence type="ECO:0000313" key="4">
    <source>
        <dbReference type="EMBL" id="BAD42592.1"/>
    </source>
</evidence>
<feature type="region of interest" description="Disordered" evidence="3">
    <location>
        <begin position="1"/>
        <end position="24"/>
    </location>
</feature>